<dbReference type="Proteomes" id="UP000765509">
    <property type="component" value="Unassembled WGS sequence"/>
</dbReference>
<protein>
    <submittedName>
        <fullName evidence="1">Uncharacterized protein</fullName>
    </submittedName>
</protein>
<dbReference type="AlphaFoldDB" id="A0A9Q3D0K3"/>
<name>A0A9Q3D0K3_9BASI</name>
<evidence type="ECO:0000313" key="1">
    <source>
        <dbReference type="EMBL" id="MBW0493297.1"/>
    </source>
</evidence>
<proteinExistence type="predicted"/>
<sequence>MPQDTENKDLCKHTEDAQAFLLTPTKGTAYIHGTATNMAVCIDDSQHSLIIDSGYCSTVAKDYLDNHFPNWEKHLLPTKAKEFKRAAGKMTSFRPIIKKIIIPQRKGNIRLNSDFIVLDDAHIQGFLLVTDYQRIYGIDIYNSKNRNITIGTNREKKFALEIYQMSTHDPLEELLNEFREGQFSTSLTRHDIELYLDVERPSPPMLRRPSYPASLETRKEIEKHISEHLDMDVFRKIGHNEIVEITTPVLITWD</sequence>
<reference evidence="1" key="1">
    <citation type="submission" date="2021-03" db="EMBL/GenBank/DDBJ databases">
        <title>Draft genome sequence of rust myrtle Austropuccinia psidii MF-1, a brazilian biotype.</title>
        <authorList>
            <person name="Quecine M.C."/>
            <person name="Pachon D.M.R."/>
            <person name="Bonatelli M.L."/>
            <person name="Correr F.H."/>
            <person name="Franceschini L.M."/>
            <person name="Leite T.F."/>
            <person name="Margarido G.R.A."/>
            <person name="Almeida C.A."/>
            <person name="Ferrarezi J.A."/>
            <person name="Labate C.A."/>
        </authorList>
    </citation>
    <scope>NUCLEOTIDE SEQUENCE</scope>
    <source>
        <strain evidence="1">MF-1</strain>
    </source>
</reference>
<gene>
    <name evidence="1" type="ORF">O181_033012</name>
</gene>
<comment type="caution">
    <text evidence="1">The sequence shown here is derived from an EMBL/GenBank/DDBJ whole genome shotgun (WGS) entry which is preliminary data.</text>
</comment>
<evidence type="ECO:0000313" key="2">
    <source>
        <dbReference type="Proteomes" id="UP000765509"/>
    </source>
</evidence>
<dbReference type="EMBL" id="AVOT02012003">
    <property type="protein sequence ID" value="MBW0493297.1"/>
    <property type="molecule type" value="Genomic_DNA"/>
</dbReference>
<organism evidence="1 2">
    <name type="scientific">Austropuccinia psidii MF-1</name>
    <dbReference type="NCBI Taxonomy" id="1389203"/>
    <lineage>
        <taxon>Eukaryota</taxon>
        <taxon>Fungi</taxon>
        <taxon>Dikarya</taxon>
        <taxon>Basidiomycota</taxon>
        <taxon>Pucciniomycotina</taxon>
        <taxon>Pucciniomycetes</taxon>
        <taxon>Pucciniales</taxon>
        <taxon>Sphaerophragmiaceae</taxon>
        <taxon>Austropuccinia</taxon>
    </lineage>
</organism>
<keyword evidence="2" id="KW-1185">Reference proteome</keyword>
<accession>A0A9Q3D0K3</accession>